<dbReference type="InterPro" id="IPR011989">
    <property type="entry name" value="ARM-like"/>
</dbReference>
<dbReference type="SUPFAM" id="SSF48371">
    <property type="entry name" value="ARM repeat"/>
    <property type="match status" value="1"/>
</dbReference>
<proteinExistence type="predicted"/>
<accession>A0A366FQ67</accession>
<sequence length="273" mass="28039">MARAPTSPFLQLDLFGARPKSAGPCAAISPQPGPRDLPDEVLIAAIPEATLADAPALAQEAGRRRLAAAAPALAALCNRFVGYGAEARVPEQAAALEALGALGGPEASRAVLQAIAKRVVQGPTLAVAASVAAQLGVVFPADVALALLRHPDPAVRAPACACVRAGLEVVATLIAMMDDPDAEAAAAAACALGRMQRTEPLRRLKRLLRERPSRRVVEALAGIADDEAVVLLARAARARPDLTPLVLAALDEIETPRSASVAAALRKAEGRSE</sequence>
<dbReference type="Proteomes" id="UP000253529">
    <property type="component" value="Unassembled WGS sequence"/>
</dbReference>
<name>A0A366FQ67_9HYPH</name>
<comment type="caution">
    <text evidence="1">The sequence shown here is derived from an EMBL/GenBank/DDBJ whole genome shotgun (WGS) entry which is preliminary data.</text>
</comment>
<protein>
    <submittedName>
        <fullName evidence="1">HEAT repeat protein</fullName>
    </submittedName>
</protein>
<dbReference type="AlphaFoldDB" id="A0A366FQ67"/>
<reference evidence="1 2" key="1">
    <citation type="submission" date="2018-06" db="EMBL/GenBank/DDBJ databases">
        <title>Genomic Encyclopedia of Type Strains, Phase IV (KMG-IV): sequencing the most valuable type-strain genomes for metagenomic binning, comparative biology and taxonomic classification.</title>
        <authorList>
            <person name="Goeker M."/>
        </authorList>
    </citation>
    <scope>NUCLEOTIDE SEQUENCE [LARGE SCALE GENOMIC DNA]</scope>
    <source>
        <strain evidence="1 2">DSM 24875</strain>
    </source>
</reference>
<dbReference type="Gene3D" id="1.25.10.10">
    <property type="entry name" value="Leucine-rich Repeat Variant"/>
    <property type="match status" value="1"/>
</dbReference>
<evidence type="ECO:0000313" key="1">
    <source>
        <dbReference type="EMBL" id="RBP16180.1"/>
    </source>
</evidence>
<dbReference type="Pfam" id="PF13646">
    <property type="entry name" value="HEAT_2"/>
    <property type="match status" value="1"/>
</dbReference>
<dbReference type="InterPro" id="IPR016024">
    <property type="entry name" value="ARM-type_fold"/>
</dbReference>
<evidence type="ECO:0000313" key="2">
    <source>
        <dbReference type="Proteomes" id="UP000253529"/>
    </source>
</evidence>
<gene>
    <name evidence="1" type="ORF">DFR50_106142</name>
</gene>
<dbReference type="RefSeq" id="WP_113888503.1">
    <property type="nucleotide sequence ID" value="NZ_QNRK01000006.1"/>
</dbReference>
<keyword evidence="2" id="KW-1185">Reference proteome</keyword>
<organism evidence="1 2">
    <name type="scientific">Roseiarcus fermentans</name>
    <dbReference type="NCBI Taxonomy" id="1473586"/>
    <lineage>
        <taxon>Bacteria</taxon>
        <taxon>Pseudomonadati</taxon>
        <taxon>Pseudomonadota</taxon>
        <taxon>Alphaproteobacteria</taxon>
        <taxon>Hyphomicrobiales</taxon>
        <taxon>Roseiarcaceae</taxon>
        <taxon>Roseiarcus</taxon>
    </lineage>
</organism>
<dbReference type="EMBL" id="QNRK01000006">
    <property type="protein sequence ID" value="RBP16180.1"/>
    <property type="molecule type" value="Genomic_DNA"/>
</dbReference>